<protein>
    <submittedName>
        <fullName evidence="7">Unannotated protein</fullName>
    </submittedName>
</protein>
<dbReference type="PIRSF" id="PIRSF000089">
    <property type="entry name" value="Electra_flavoP_a"/>
    <property type="match status" value="1"/>
</dbReference>
<evidence type="ECO:0000313" key="7">
    <source>
        <dbReference type="EMBL" id="CAB4540232.1"/>
    </source>
</evidence>
<dbReference type="AlphaFoldDB" id="A0A6J6BML2"/>
<dbReference type="PANTHER" id="PTHR43153:SF1">
    <property type="entry name" value="ELECTRON TRANSFER FLAVOPROTEIN SUBUNIT ALPHA, MITOCHONDRIAL"/>
    <property type="match status" value="1"/>
</dbReference>
<keyword evidence="3" id="KW-0285">Flavoprotein</keyword>
<name>A0A6J6BML2_9ZZZZ</name>
<keyword evidence="2" id="KW-0813">Transport</keyword>
<reference evidence="7" key="1">
    <citation type="submission" date="2020-05" db="EMBL/GenBank/DDBJ databases">
        <authorList>
            <person name="Chiriac C."/>
            <person name="Salcher M."/>
            <person name="Ghai R."/>
            <person name="Kavagutti S V."/>
        </authorList>
    </citation>
    <scope>NUCLEOTIDE SEQUENCE</scope>
</reference>
<evidence type="ECO:0000256" key="5">
    <source>
        <dbReference type="ARBA" id="ARBA00022982"/>
    </source>
</evidence>
<dbReference type="SUPFAM" id="SSF52402">
    <property type="entry name" value="Adenine nucleotide alpha hydrolases-like"/>
    <property type="match status" value="1"/>
</dbReference>
<evidence type="ECO:0000256" key="3">
    <source>
        <dbReference type="ARBA" id="ARBA00022630"/>
    </source>
</evidence>
<evidence type="ECO:0000256" key="4">
    <source>
        <dbReference type="ARBA" id="ARBA00022827"/>
    </source>
</evidence>
<proteinExistence type="inferred from homology"/>
<dbReference type="InterPro" id="IPR029035">
    <property type="entry name" value="DHS-like_NAD/FAD-binding_dom"/>
</dbReference>
<gene>
    <name evidence="7" type="ORF">UFOPK1353_00882</name>
</gene>
<dbReference type="InterPro" id="IPR018206">
    <property type="entry name" value="ETF_asu_C_CS"/>
</dbReference>
<evidence type="ECO:0000259" key="6">
    <source>
        <dbReference type="SMART" id="SM00893"/>
    </source>
</evidence>
<evidence type="ECO:0000256" key="1">
    <source>
        <dbReference type="ARBA" id="ARBA00005817"/>
    </source>
</evidence>
<dbReference type="EMBL" id="CAEZSE010000151">
    <property type="protein sequence ID" value="CAB4540232.1"/>
    <property type="molecule type" value="Genomic_DNA"/>
</dbReference>
<dbReference type="SUPFAM" id="SSF52467">
    <property type="entry name" value="DHS-like NAD/FAD-binding domain"/>
    <property type="match status" value="1"/>
</dbReference>
<dbReference type="PANTHER" id="PTHR43153">
    <property type="entry name" value="ELECTRON TRANSFER FLAVOPROTEIN ALPHA"/>
    <property type="match status" value="1"/>
</dbReference>
<dbReference type="InterPro" id="IPR001308">
    <property type="entry name" value="ETF_a/FixB"/>
</dbReference>
<dbReference type="InterPro" id="IPR014730">
    <property type="entry name" value="ETF_a/b_N"/>
</dbReference>
<sequence length="328" mass="34612">MTVLAVVEHDRGTITPASLGVLTAARNLAKQMNAKFEALTIGANADALSEVISKYGATTIHQAHHEALIDFGPEAWGESIAQVVRKTSPQVVISSGTERGHEIIAQAAARLDLPAAMNCLEFDKDFNGTQPLKTVRARWGGSLMEESEIDAPIKLVTLANHIVEPQEELAATPPTVLTIDVDLDDSVTQSFVQDRVERVAGVTLATSPVVVSGGRGVGSAEAFAPLEELAGLLNGVVGCSRAVTNNGWRNHTDQVGQTGTRIAPDIYIACGISGAIQHWVGAMASKNILAINLDAQANIVTKAGYAVIGDLHVIVPAISAEIRKRKNL</sequence>
<organism evidence="7">
    <name type="scientific">freshwater metagenome</name>
    <dbReference type="NCBI Taxonomy" id="449393"/>
    <lineage>
        <taxon>unclassified sequences</taxon>
        <taxon>metagenomes</taxon>
        <taxon>ecological metagenomes</taxon>
    </lineage>
</organism>
<keyword evidence="5" id="KW-0249">Electron transport</keyword>
<dbReference type="GO" id="GO:0009055">
    <property type="term" value="F:electron transfer activity"/>
    <property type="evidence" value="ECO:0007669"/>
    <property type="project" value="InterPro"/>
</dbReference>
<keyword evidence="4" id="KW-0274">FAD</keyword>
<dbReference type="PROSITE" id="PS00696">
    <property type="entry name" value="ETF_ALPHA"/>
    <property type="match status" value="1"/>
</dbReference>
<comment type="similarity">
    <text evidence="1">Belongs to the ETF alpha-subunit/FixB family.</text>
</comment>
<feature type="domain" description="Electron transfer flavoprotein alpha/beta-subunit N-terminal" evidence="6">
    <location>
        <begin position="3"/>
        <end position="190"/>
    </location>
</feature>
<dbReference type="GO" id="GO:0050660">
    <property type="term" value="F:flavin adenine dinucleotide binding"/>
    <property type="evidence" value="ECO:0007669"/>
    <property type="project" value="InterPro"/>
</dbReference>
<dbReference type="InterPro" id="IPR014729">
    <property type="entry name" value="Rossmann-like_a/b/a_fold"/>
</dbReference>
<dbReference type="Pfam" id="PF01012">
    <property type="entry name" value="ETF"/>
    <property type="match status" value="1"/>
</dbReference>
<dbReference type="SMART" id="SM00893">
    <property type="entry name" value="ETF"/>
    <property type="match status" value="1"/>
</dbReference>
<accession>A0A6J6BML2</accession>
<dbReference type="Gene3D" id="3.40.50.1220">
    <property type="entry name" value="TPP-binding domain"/>
    <property type="match status" value="1"/>
</dbReference>
<dbReference type="Gene3D" id="3.40.50.620">
    <property type="entry name" value="HUPs"/>
    <property type="match status" value="1"/>
</dbReference>
<dbReference type="InterPro" id="IPR014731">
    <property type="entry name" value="ETF_asu_C"/>
</dbReference>
<dbReference type="GO" id="GO:0033539">
    <property type="term" value="P:fatty acid beta-oxidation using acyl-CoA dehydrogenase"/>
    <property type="evidence" value="ECO:0007669"/>
    <property type="project" value="TreeGrafter"/>
</dbReference>
<dbReference type="Pfam" id="PF00766">
    <property type="entry name" value="ETF_alpha"/>
    <property type="match status" value="1"/>
</dbReference>
<evidence type="ECO:0000256" key="2">
    <source>
        <dbReference type="ARBA" id="ARBA00022448"/>
    </source>
</evidence>